<gene>
    <name evidence="1" type="ORF">BST85_11240</name>
</gene>
<sequence>MKRKLPFLFLILGYWVFGQECPDLTSPLNGQNNVPVDTAISWEEVVGVTGYIISLGTTPGGGEIVNEQAVGIDTTFLPPLGLPESTQIFVTITLFLFDQPDIVCPSQSFTTAQVTTLPDCSVMTTPLDGQTNVNVGTFIQWSYAPRATGYLITIGTAPGSGDIVDQLDVGNTLTYNPPADFPPSAEIFVLIEPYNEIGRAQNCQEFSFLTGELGQPPGCTRLITPPDGAINVPLTPFLEWEAVPGATGYIVNIGSSPFENDVLDGGIFTETSTFVINFEPNRTYFVEIIPFNDAGEAQGCIQESFSTILGCGPFFDQETGELVDLKPEIDFPDSVGICSGQIPAQITTQDTADGFRWYKIQEDGTEIIISSEPTVNISSTGLYRYEAYNTLIQEDFEIECVAEQVFEVEQSSIATIQRVKITPGEDDFDVSVLVTGEGVYEYSLDENGPYQPRNEFLNLPEGAYVVYVRDINGCGIASRPFNLAFPPGGFPPYFSPNGDGINDFWQYIAPRQGEALPLTVISIFDRFGKLLGQVRPGEQGWDGLYNGNPLPSDGYWYKAETSDNRVFTGYFSLVR</sequence>
<dbReference type="InterPro" id="IPR026341">
    <property type="entry name" value="T9SS_type_B"/>
</dbReference>
<protein>
    <recommendedName>
        <fullName evidence="3">Fibronectin type-III domain-containing protein</fullName>
    </recommendedName>
</protein>
<evidence type="ECO:0000313" key="2">
    <source>
        <dbReference type="Proteomes" id="UP000239800"/>
    </source>
</evidence>
<dbReference type="InterPro" id="IPR013783">
    <property type="entry name" value="Ig-like_fold"/>
</dbReference>
<dbReference type="OrthoDB" id="9813840at2"/>
<dbReference type="NCBIfam" id="TIGR04131">
    <property type="entry name" value="Bac_Flav_CTERM"/>
    <property type="match status" value="1"/>
</dbReference>
<reference evidence="1 2" key="1">
    <citation type="submission" date="2016-11" db="EMBL/GenBank/DDBJ databases">
        <title>Trade-off between light-utilization and light-protection in marine flavobacteria.</title>
        <authorList>
            <person name="Kumagai Y."/>
        </authorList>
    </citation>
    <scope>NUCLEOTIDE SEQUENCE [LARGE SCALE GENOMIC DNA]</scope>
    <source>
        <strain evidence="1 2">NBRC 107741</strain>
    </source>
</reference>
<dbReference type="Proteomes" id="UP000239800">
    <property type="component" value="Unassembled WGS sequence"/>
</dbReference>
<organism evidence="1 2">
    <name type="scientific">Aureitalea marina</name>
    <dbReference type="NCBI Taxonomy" id="930804"/>
    <lineage>
        <taxon>Bacteria</taxon>
        <taxon>Pseudomonadati</taxon>
        <taxon>Bacteroidota</taxon>
        <taxon>Flavobacteriia</taxon>
        <taxon>Flavobacteriales</taxon>
        <taxon>Flavobacteriaceae</taxon>
        <taxon>Aureitalea</taxon>
    </lineage>
</organism>
<dbReference type="InterPro" id="IPR036116">
    <property type="entry name" value="FN3_sf"/>
</dbReference>
<proteinExistence type="predicted"/>
<name>A0A2S7KS46_9FLAO</name>
<dbReference type="RefSeq" id="WP_104813338.1">
    <property type="nucleotide sequence ID" value="NZ_MQUB01000001.1"/>
</dbReference>
<evidence type="ECO:0008006" key="3">
    <source>
        <dbReference type="Google" id="ProtNLM"/>
    </source>
</evidence>
<dbReference type="EMBL" id="MQUB01000001">
    <property type="protein sequence ID" value="PQB05398.1"/>
    <property type="molecule type" value="Genomic_DNA"/>
</dbReference>
<dbReference type="Gene3D" id="2.60.40.10">
    <property type="entry name" value="Immunoglobulins"/>
    <property type="match status" value="1"/>
</dbReference>
<accession>A0A2S7KS46</accession>
<dbReference type="Pfam" id="PF13585">
    <property type="entry name" value="CHU_C"/>
    <property type="match status" value="1"/>
</dbReference>
<comment type="caution">
    <text evidence="1">The sequence shown here is derived from an EMBL/GenBank/DDBJ whole genome shotgun (WGS) entry which is preliminary data.</text>
</comment>
<dbReference type="AlphaFoldDB" id="A0A2S7KS46"/>
<evidence type="ECO:0000313" key="1">
    <source>
        <dbReference type="EMBL" id="PQB05398.1"/>
    </source>
</evidence>
<keyword evidence="2" id="KW-1185">Reference proteome</keyword>
<dbReference type="SUPFAM" id="SSF49265">
    <property type="entry name" value="Fibronectin type III"/>
    <property type="match status" value="1"/>
</dbReference>